<accession>A0ABU5S5X8</accession>
<protein>
    <submittedName>
        <fullName evidence="1">Uncharacterized protein</fullName>
    </submittedName>
</protein>
<proteinExistence type="predicted"/>
<dbReference type="Proteomes" id="UP001303899">
    <property type="component" value="Unassembled WGS sequence"/>
</dbReference>
<organism evidence="1 2">
    <name type="scientific">Arcicella gelida</name>
    <dbReference type="NCBI Taxonomy" id="2984195"/>
    <lineage>
        <taxon>Bacteria</taxon>
        <taxon>Pseudomonadati</taxon>
        <taxon>Bacteroidota</taxon>
        <taxon>Cytophagia</taxon>
        <taxon>Cytophagales</taxon>
        <taxon>Flectobacillaceae</taxon>
        <taxon>Arcicella</taxon>
    </lineage>
</organism>
<sequence length="181" mass="20827">MKRIISISLLCLLLYNMFSTGIVLLCFDKEYAQATPFEANDEFLEVKIPISLPYTADFHNTSPTEALIQYKGEFYNIIEQRYENDTLITKIKTNQSARERFASLSDEINTILARDHSEKESPLKKALELCKSLSVNYIQSNEMYLAKSQWAELSKAIQTFAYKAYLPTDYSNAFFTPPELS</sequence>
<reference evidence="1 2" key="1">
    <citation type="submission" date="2023-12" db="EMBL/GenBank/DDBJ databases">
        <title>Novel species of the genus Arcicella isolated from rivers.</title>
        <authorList>
            <person name="Lu H."/>
        </authorList>
    </citation>
    <scope>NUCLEOTIDE SEQUENCE [LARGE SCALE GENOMIC DNA]</scope>
    <source>
        <strain evidence="1 2">DC2W</strain>
    </source>
</reference>
<evidence type="ECO:0000313" key="2">
    <source>
        <dbReference type="Proteomes" id="UP001303899"/>
    </source>
</evidence>
<dbReference type="EMBL" id="JAYGIL010000015">
    <property type="protein sequence ID" value="MEA5403894.1"/>
    <property type="molecule type" value="Genomic_DNA"/>
</dbReference>
<name>A0ABU5S5X8_9BACT</name>
<evidence type="ECO:0000313" key="1">
    <source>
        <dbReference type="EMBL" id="MEA5403894.1"/>
    </source>
</evidence>
<comment type="caution">
    <text evidence="1">The sequence shown here is derived from an EMBL/GenBank/DDBJ whole genome shotgun (WGS) entry which is preliminary data.</text>
</comment>
<keyword evidence="2" id="KW-1185">Reference proteome</keyword>
<gene>
    <name evidence="1" type="ORF">VB776_13280</name>
</gene>
<dbReference type="RefSeq" id="WP_323330423.1">
    <property type="nucleotide sequence ID" value="NZ_JAYGIL010000015.1"/>
</dbReference>